<feature type="compositionally biased region" description="Basic and acidic residues" evidence="1">
    <location>
        <begin position="1"/>
        <end position="17"/>
    </location>
</feature>
<keyword evidence="3" id="KW-1185">Reference proteome</keyword>
<gene>
    <name evidence="2" type="ORF">EVAR_25052_1</name>
</gene>
<comment type="caution">
    <text evidence="2">The sequence shown here is derived from an EMBL/GenBank/DDBJ whole genome shotgun (WGS) entry which is preliminary data.</text>
</comment>
<evidence type="ECO:0000313" key="3">
    <source>
        <dbReference type="Proteomes" id="UP000299102"/>
    </source>
</evidence>
<evidence type="ECO:0000313" key="2">
    <source>
        <dbReference type="EMBL" id="GBP34449.1"/>
    </source>
</evidence>
<protein>
    <submittedName>
        <fullName evidence="2">Uncharacterized protein</fullName>
    </submittedName>
</protein>
<proteinExistence type="predicted"/>
<reference evidence="2 3" key="1">
    <citation type="journal article" date="2019" name="Commun. Biol.">
        <title>The bagworm genome reveals a unique fibroin gene that provides high tensile strength.</title>
        <authorList>
            <person name="Kono N."/>
            <person name="Nakamura H."/>
            <person name="Ohtoshi R."/>
            <person name="Tomita M."/>
            <person name="Numata K."/>
            <person name="Arakawa K."/>
        </authorList>
    </citation>
    <scope>NUCLEOTIDE SEQUENCE [LARGE SCALE GENOMIC DNA]</scope>
</reference>
<dbReference type="AlphaFoldDB" id="A0A4C1V720"/>
<name>A0A4C1V720_EUMVA</name>
<accession>A0A4C1V720</accession>
<organism evidence="2 3">
    <name type="scientific">Eumeta variegata</name>
    <name type="common">Bagworm moth</name>
    <name type="synonym">Eumeta japonica</name>
    <dbReference type="NCBI Taxonomy" id="151549"/>
    <lineage>
        <taxon>Eukaryota</taxon>
        <taxon>Metazoa</taxon>
        <taxon>Ecdysozoa</taxon>
        <taxon>Arthropoda</taxon>
        <taxon>Hexapoda</taxon>
        <taxon>Insecta</taxon>
        <taxon>Pterygota</taxon>
        <taxon>Neoptera</taxon>
        <taxon>Endopterygota</taxon>
        <taxon>Lepidoptera</taxon>
        <taxon>Glossata</taxon>
        <taxon>Ditrysia</taxon>
        <taxon>Tineoidea</taxon>
        <taxon>Psychidae</taxon>
        <taxon>Oiketicinae</taxon>
        <taxon>Eumeta</taxon>
    </lineage>
</organism>
<feature type="region of interest" description="Disordered" evidence="1">
    <location>
        <begin position="1"/>
        <end position="33"/>
    </location>
</feature>
<dbReference type="EMBL" id="BGZK01000288">
    <property type="protein sequence ID" value="GBP34449.1"/>
    <property type="molecule type" value="Genomic_DNA"/>
</dbReference>
<sequence length="157" mass="17702">MPKATKVDRPASRRRSPDLIYAPPPRSCPRTEQKYTNVPSRRFQAVQFLHPPDALARRRRRPPRLILPTLKQKVYFRTNHHYERDLSLSFEQIYRMSGRGLAARVGGRRRGGHAARSAGLAVLAARTTHASLARPSRALLLFALEEATASGIDRLSA</sequence>
<dbReference type="Proteomes" id="UP000299102">
    <property type="component" value="Unassembled WGS sequence"/>
</dbReference>
<evidence type="ECO:0000256" key="1">
    <source>
        <dbReference type="SAM" id="MobiDB-lite"/>
    </source>
</evidence>